<evidence type="ECO:0000256" key="1">
    <source>
        <dbReference type="SAM" id="MobiDB-lite"/>
    </source>
</evidence>
<name>A0A6L2MHR7_TANCI</name>
<sequence length="576" mass="65865">MEPKNVKEAMIDPAWIESMQEELLQFKSLDVWVLVPASDNISPLTLKWLLKNKHDEEQTVIQNKSHLVVRGYRQEERIDFEESFAPVARMEAISIFLAYATHKSFSVFQMDVKTEFLHGSLKEDVYVCQIEGFIDADHPSHVYKLKKALYGLNQAPRAWYGKLSMFLLQNHFFKRTIDLTLFIRRFHDDILVVQVYVDDIIFGSTHPRYSIHTVKRSSWNQRIRRWRYNLIPAESRFKTSCSINKDTLKMKAQLSFECDAPLCLSVLAVGCAIGCPLNVKPLVRNDVSGFWQVYSELLLHRLSFGRINWFSNYMDEYTHRYFDVDLTVKKLVKSATAKMASSKSIYQHTMGRDGYTLVKEKMKETEDKIKEGTLMVYHGIDAITVVLGKEKRGYARGVEVELHTRVSPIDINPINNSADEEGGSTIVGCENDASIQKSNKTSPCETVKSVRSKKMTRSIRKDSSRQDSQSQENVSSLLVLPHDCYKVSIDTSLVDVACIPNVGNNSLKTVKDAVGDFITWPKDQVVFDQKATPPSTIQMNVKNKIAPKLQTNQKNVYVSSDAMQRQAKKKSLQKSF</sequence>
<gene>
    <name evidence="3" type="ORF">Tci_044290</name>
</gene>
<dbReference type="SUPFAM" id="SSF56672">
    <property type="entry name" value="DNA/RNA polymerases"/>
    <property type="match status" value="1"/>
</dbReference>
<proteinExistence type="predicted"/>
<organism evidence="3">
    <name type="scientific">Tanacetum cinerariifolium</name>
    <name type="common">Dalmatian daisy</name>
    <name type="synonym">Chrysanthemum cinerariifolium</name>
    <dbReference type="NCBI Taxonomy" id="118510"/>
    <lineage>
        <taxon>Eukaryota</taxon>
        <taxon>Viridiplantae</taxon>
        <taxon>Streptophyta</taxon>
        <taxon>Embryophyta</taxon>
        <taxon>Tracheophyta</taxon>
        <taxon>Spermatophyta</taxon>
        <taxon>Magnoliopsida</taxon>
        <taxon>eudicotyledons</taxon>
        <taxon>Gunneridae</taxon>
        <taxon>Pentapetalae</taxon>
        <taxon>asterids</taxon>
        <taxon>campanulids</taxon>
        <taxon>Asterales</taxon>
        <taxon>Asteraceae</taxon>
        <taxon>Asteroideae</taxon>
        <taxon>Anthemideae</taxon>
        <taxon>Anthemidinae</taxon>
        <taxon>Tanacetum</taxon>
    </lineage>
</organism>
<dbReference type="EMBL" id="BKCJ010006467">
    <property type="protein sequence ID" value="GEU72312.1"/>
    <property type="molecule type" value="Genomic_DNA"/>
</dbReference>
<feature type="region of interest" description="Disordered" evidence="1">
    <location>
        <begin position="437"/>
        <end position="473"/>
    </location>
</feature>
<protein>
    <submittedName>
        <fullName evidence="3">Retrovirus-related Pol polyprotein from transposon TNT 1-94</fullName>
    </submittedName>
</protein>
<reference evidence="3" key="1">
    <citation type="journal article" date="2019" name="Sci. Rep.">
        <title>Draft genome of Tanacetum cinerariifolium, the natural source of mosquito coil.</title>
        <authorList>
            <person name="Yamashiro T."/>
            <person name="Shiraishi A."/>
            <person name="Satake H."/>
            <person name="Nakayama K."/>
        </authorList>
    </citation>
    <scope>NUCLEOTIDE SEQUENCE</scope>
</reference>
<dbReference type="InterPro" id="IPR043502">
    <property type="entry name" value="DNA/RNA_pol_sf"/>
</dbReference>
<evidence type="ECO:0000313" key="3">
    <source>
        <dbReference type="EMBL" id="GEU72312.1"/>
    </source>
</evidence>
<dbReference type="InterPro" id="IPR013103">
    <property type="entry name" value="RVT_2"/>
</dbReference>
<dbReference type="AlphaFoldDB" id="A0A6L2MHR7"/>
<comment type="caution">
    <text evidence="3">The sequence shown here is derived from an EMBL/GenBank/DDBJ whole genome shotgun (WGS) entry which is preliminary data.</text>
</comment>
<feature type="domain" description="Reverse transcriptase Ty1/copia-type" evidence="2">
    <location>
        <begin position="30"/>
        <end position="206"/>
    </location>
</feature>
<evidence type="ECO:0000259" key="2">
    <source>
        <dbReference type="Pfam" id="PF07727"/>
    </source>
</evidence>
<dbReference type="Pfam" id="PF07727">
    <property type="entry name" value="RVT_2"/>
    <property type="match status" value="1"/>
</dbReference>
<accession>A0A6L2MHR7</accession>